<proteinExistence type="predicted"/>
<accession>A0ABT2HCF5</accession>
<dbReference type="Proteomes" id="UP001165586">
    <property type="component" value="Unassembled WGS sequence"/>
</dbReference>
<dbReference type="RefSeq" id="WP_259544004.1">
    <property type="nucleotide sequence ID" value="NZ_JANLCJ010000834.1"/>
</dbReference>
<comment type="caution">
    <text evidence="1">The sequence shown here is derived from an EMBL/GenBank/DDBJ whole genome shotgun (WGS) entry which is preliminary data.</text>
</comment>
<reference evidence="1" key="1">
    <citation type="submission" date="2022-08" db="EMBL/GenBank/DDBJ databases">
        <authorList>
            <person name="Deng Y."/>
            <person name="Han X.-F."/>
            <person name="Zhang Y.-Q."/>
        </authorList>
    </citation>
    <scope>NUCLEOTIDE SEQUENCE</scope>
    <source>
        <strain evidence="1">CPCC 203386</strain>
    </source>
</reference>
<gene>
    <name evidence="1" type="ORF">N1032_27970</name>
</gene>
<sequence>VCEVSDTLMLSSTKSFGTTLKLCKKLSHVFLLNNTGTSVNWNVGTVRSDVYVMVIGWVMT</sequence>
<evidence type="ECO:0000313" key="1">
    <source>
        <dbReference type="EMBL" id="MCS5737574.1"/>
    </source>
</evidence>
<evidence type="ECO:0000313" key="2">
    <source>
        <dbReference type="Proteomes" id="UP001165586"/>
    </source>
</evidence>
<feature type="non-terminal residue" evidence="1">
    <location>
        <position position="1"/>
    </location>
</feature>
<keyword evidence="2" id="KW-1185">Reference proteome</keyword>
<name>A0ABT2HCF5_9MICO</name>
<protein>
    <submittedName>
        <fullName evidence="1">Uncharacterized protein</fullName>
    </submittedName>
</protein>
<dbReference type="EMBL" id="JANLCJ010000834">
    <property type="protein sequence ID" value="MCS5737574.1"/>
    <property type="molecule type" value="Genomic_DNA"/>
</dbReference>
<organism evidence="1 2">
    <name type="scientific">Herbiconiux daphne</name>
    <dbReference type="NCBI Taxonomy" id="2970914"/>
    <lineage>
        <taxon>Bacteria</taxon>
        <taxon>Bacillati</taxon>
        <taxon>Actinomycetota</taxon>
        <taxon>Actinomycetes</taxon>
        <taxon>Micrococcales</taxon>
        <taxon>Microbacteriaceae</taxon>
        <taxon>Herbiconiux</taxon>
    </lineage>
</organism>